<accession>A0A9Q1JHJ1</accession>
<dbReference type="EMBL" id="JAKOGI010001456">
    <property type="protein sequence ID" value="KAJ8425537.1"/>
    <property type="molecule type" value="Genomic_DNA"/>
</dbReference>
<evidence type="ECO:0000313" key="3">
    <source>
        <dbReference type="Proteomes" id="UP001153076"/>
    </source>
</evidence>
<organism evidence="2 3">
    <name type="scientific">Carnegiea gigantea</name>
    <dbReference type="NCBI Taxonomy" id="171969"/>
    <lineage>
        <taxon>Eukaryota</taxon>
        <taxon>Viridiplantae</taxon>
        <taxon>Streptophyta</taxon>
        <taxon>Embryophyta</taxon>
        <taxon>Tracheophyta</taxon>
        <taxon>Spermatophyta</taxon>
        <taxon>Magnoliopsida</taxon>
        <taxon>eudicotyledons</taxon>
        <taxon>Gunneridae</taxon>
        <taxon>Pentapetalae</taxon>
        <taxon>Caryophyllales</taxon>
        <taxon>Cactineae</taxon>
        <taxon>Cactaceae</taxon>
        <taxon>Cactoideae</taxon>
        <taxon>Echinocereeae</taxon>
        <taxon>Carnegiea</taxon>
    </lineage>
</organism>
<feature type="region of interest" description="Disordered" evidence="1">
    <location>
        <begin position="168"/>
        <end position="213"/>
    </location>
</feature>
<comment type="caution">
    <text evidence="2">The sequence shown here is derived from an EMBL/GenBank/DDBJ whole genome shotgun (WGS) entry which is preliminary data.</text>
</comment>
<sequence length="275" mass="31549">MIHSLDDMQRRLCNPGSHIEFNGFCLLLHVWFYEHTIRFDKLTFLCIARWLEVNHGGRYDVFELVAGINENQITLILHPRDEEIEEPIVREFMETVKFRYYVEHGEVVLTFEERLRWVRDSLRKEKEAYKSTRAELELFMTFCFEDDSVSLHGQRSSLVDYIPLMGGKNMNTTHGSPRDKDDDSGAKNDVDKKAGVRTKVDTSSQAEDDEIPHMNSNASACAKVMSSLQVDETVKREHIDVVHTSGVHDTAPVGEEETSTAFIINKLPKAVSTLQ</sequence>
<name>A0A9Q1JHJ1_9CARY</name>
<protein>
    <recommendedName>
        <fullName evidence="4">Aminotransferase-like plant mobile domain-containing protein</fullName>
    </recommendedName>
</protein>
<evidence type="ECO:0008006" key="4">
    <source>
        <dbReference type="Google" id="ProtNLM"/>
    </source>
</evidence>
<feature type="compositionally biased region" description="Basic and acidic residues" evidence="1">
    <location>
        <begin position="176"/>
        <end position="200"/>
    </location>
</feature>
<reference evidence="2" key="1">
    <citation type="submission" date="2022-04" db="EMBL/GenBank/DDBJ databases">
        <title>Carnegiea gigantea Genome sequencing and assembly v2.</title>
        <authorList>
            <person name="Copetti D."/>
            <person name="Sanderson M.J."/>
            <person name="Burquez A."/>
            <person name="Wojciechowski M.F."/>
        </authorList>
    </citation>
    <scope>NUCLEOTIDE SEQUENCE</scope>
    <source>
        <strain evidence="2">SGP5-SGP5p</strain>
        <tissue evidence="2">Aerial part</tissue>
    </source>
</reference>
<evidence type="ECO:0000313" key="2">
    <source>
        <dbReference type="EMBL" id="KAJ8425537.1"/>
    </source>
</evidence>
<dbReference type="AlphaFoldDB" id="A0A9Q1JHJ1"/>
<evidence type="ECO:0000256" key="1">
    <source>
        <dbReference type="SAM" id="MobiDB-lite"/>
    </source>
</evidence>
<gene>
    <name evidence="2" type="ORF">Cgig2_021342</name>
</gene>
<keyword evidence="3" id="KW-1185">Reference proteome</keyword>
<dbReference type="Proteomes" id="UP001153076">
    <property type="component" value="Unassembled WGS sequence"/>
</dbReference>
<proteinExistence type="predicted"/>